<evidence type="ECO:0000313" key="3">
    <source>
        <dbReference type="Proteomes" id="UP000275473"/>
    </source>
</evidence>
<name>A0A3M8PBW6_9BACL</name>
<organism evidence="2 3">
    <name type="scientific">Planococcus salinus</name>
    <dbReference type="NCBI Taxonomy" id="1848460"/>
    <lineage>
        <taxon>Bacteria</taxon>
        <taxon>Bacillati</taxon>
        <taxon>Bacillota</taxon>
        <taxon>Bacilli</taxon>
        <taxon>Bacillales</taxon>
        <taxon>Caryophanaceae</taxon>
        <taxon>Planococcus</taxon>
    </lineage>
</organism>
<reference evidence="2 3" key="1">
    <citation type="journal article" date="2018" name="Int. J. Syst. Evol. Microbiol.">
        <title>Planococcus salinus sp. nov., a moderately halophilic bacterium isolated from a saline-alkali soil.</title>
        <authorList>
            <person name="Gan L."/>
        </authorList>
    </citation>
    <scope>NUCLEOTIDE SEQUENCE [LARGE SCALE GENOMIC DNA]</scope>
    <source>
        <strain evidence="2 3">LCB217</strain>
    </source>
</reference>
<feature type="transmembrane region" description="Helical" evidence="1">
    <location>
        <begin position="6"/>
        <end position="24"/>
    </location>
</feature>
<dbReference type="AlphaFoldDB" id="A0A3M8PBW6"/>
<keyword evidence="3" id="KW-1185">Reference proteome</keyword>
<dbReference type="InterPro" id="IPR024515">
    <property type="entry name" value="DUF3397"/>
</dbReference>
<keyword evidence="1" id="KW-0472">Membrane</keyword>
<dbReference type="Pfam" id="PF11877">
    <property type="entry name" value="DUF3397"/>
    <property type="match status" value="1"/>
</dbReference>
<evidence type="ECO:0000256" key="1">
    <source>
        <dbReference type="SAM" id="Phobius"/>
    </source>
</evidence>
<gene>
    <name evidence="2" type="ORF">EEX84_04480</name>
</gene>
<proteinExistence type="predicted"/>
<keyword evidence="1" id="KW-0812">Transmembrane</keyword>
<feature type="transmembrane region" description="Helical" evidence="1">
    <location>
        <begin position="57"/>
        <end position="80"/>
    </location>
</feature>
<evidence type="ECO:0000313" key="2">
    <source>
        <dbReference type="EMBL" id="RNF40684.1"/>
    </source>
</evidence>
<sequence>MIIIHSIGTIFIFWPFLAFLLVWLSSRKRMGWKAVGISADVTTFLLFFSVPMSIQTLWGYAASGIIYFIAIIIGIVYLIIEWKRSKEIIIMQYLRKLWRTYFLILSLAYAAVWLIGMVMKVQEYFR</sequence>
<protein>
    <submittedName>
        <fullName evidence="2">DUF3397 family protein</fullName>
    </submittedName>
</protein>
<dbReference type="Proteomes" id="UP000275473">
    <property type="component" value="Unassembled WGS sequence"/>
</dbReference>
<dbReference type="OrthoDB" id="2353183at2"/>
<dbReference type="EMBL" id="RIAX01000002">
    <property type="protein sequence ID" value="RNF40684.1"/>
    <property type="molecule type" value="Genomic_DNA"/>
</dbReference>
<dbReference type="RefSeq" id="WP_123164383.1">
    <property type="nucleotide sequence ID" value="NZ_RIAX01000002.1"/>
</dbReference>
<keyword evidence="1" id="KW-1133">Transmembrane helix</keyword>
<feature type="transmembrane region" description="Helical" evidence="1">
    <location>
        <begin position="101"/>
        <end position="119"/>
    </location>
</feature>
<accession>A0A3M8PBW6</accession>
<comment type="caution">
    <text evidence="2">The sequence shown here is derived from an EMBL/GenBank/DDBJ whole genome shotgun (WGS) entry which is preliminary data.</text>
</comment>